<keyword evidence="2 4" id="KW-0489">Methyltransferase</keyword>
<accession>A0A8H3SCJ0</accession>
<dbReference type="AlphaFoldDB" id="A0A8H3SCJ0"/>
<name>A0A8H3SCJ0_9EURO</name>
<evidence type="ECO:0000259" key="3">
    <source>
        <dbReference type="PROSITE" id="PS51685"/>
    </source>
</evidence>
<dbReference type="InterPro" id="IPR030384">
    <property type="entry name" value="MeTrfase_SMT"/>
</dbReference>
<dbReference type="Proteomes" id="UP000465221">
    <property type="component" value="Unassembled WGS sequence"/>
</dbReference>
<dbReference type="PANTHER" id="PTHR44068">
    <property type="entry name" value="ZGC:194242"/>
    <property type="match status" value="1"/>
</dbReference>
<dbReference type="GO" id="GO:0003838">
    <property type="term" value="F:sterol 24-C-methyltransferase activity"/>
    <property type="evidence" value="ECO:0007669"/>
    <property type="project" value="TreeGrafter"/>
</dbReference>
<reference evidence="4 5" key="1">
    <citation type="submission" date="2020-01" db="EMBL/GenBank/DDBJ databases">
        <title>Draft genome sequence of Aspergillus udagawae IFM 46972.</title>
        <authorList>
            <person name="Takahashi H."/>
            <person name="Yaguchi T."/>
        </authorList>
    </citation>
    <scope>NUCLEOTIDE SEQUENCE [LARGE SCALE GENOMIC DNA]</scope>
    <source>
        <strain evidence="4 5">IFM 46972</strain>
    </source>
</reference>
<sequence length="94" mass="10774">MELHDPQAHPIKLTVRHLTGEESAATSHVDIIPPLATIVENAVFWYYDLATDLYEYGYGTSFHFCRFFHGEPFSQAIVRHEHYLAHKMGIKAGM</sequence>
<evidence type="ECO:0000256" key="1">
    <source>
        <dbReference type="ARBA" id="ARBA00022679"/>
    </source>
</evidence>
<evidence type="ECO:0000313" key="5">
    <source>
        <dbReference type="Proteomes" id="UP000465221"/>
    </source>
</evidence>
<proteinExistence type="inferred from homology"/>
<dbReference type="GO" id="GO:0005783">
    <property type="term" value="C:endoplasmic reticulum"/>
    <property type="evidence" value="ECO:0007669"/>
    <property type="project" value="TreeGrafter"/>
</dbReference>
<comment type="caution">
    <text evidence="4">The sequence shown here is derived from an EMBL/GenBank/DDBJ whole genome shotgun (WGS) entry which is preliminary data.</text>
</comment>
<dbReference type="GO" id="GO:0006696">
    <property type="term" value="P:ergosterol biosynthetic process"/>
    <property type="evidence" value="ECO:0007669"/>
    <property type="project" value="TreeGrafter"/>
</dbReference>
<keyword evidence="2" id="KW-0949">S-adenosyl-L-methionine</keyword>
<dbReference type="InterPro" id="IPR050447">
    <property type="entry name" value="Erg6_SMT_methyltransf"/>
</dbReference>
<dbReference type="GO" id="GO:0032259">
    <property type="term" value="P:methylation"/>
    <property type="evidence" value="ECO:0007669"/>
    <property type="project" value="UniProtKB-KW"/>
</dbReference>
<dbReference type="PANTHER" id="PTHR44068:SF1">
    <property type="entry name" value="HYPOTHETICAL LOC100005854"/>
    <property type="match status" value="1"/>
</dbReference>
<evidence type="ECO:0000256" key="2">
    <source>
        <dbReference type="PROSITE-ProRule" id="PRU01022"/>
    </source>
</evidence>
<comment type="similarity">
    <text evidence="2">Belongs to the class I-like SAM-binding methyltransferase superfamily. Erg6/SMT family.</text>
</comment>
<evidence type="ECO:0000313" key="4">
    <source>
        <dbReference type="EMBL" id="GFF56113.1"/>
    </source>
</evidence>
<gene>
    <name evidence="4" type="ORF">IFM46972_10432</name>
</gene>
<protein>
    <submittedName>
        <fullName evidence="4">Sterol 24-C-methyltransferase</fullName>
    </submittedName>
</protein>
<dbReference type="EMBL" id="BLKC01000132">
    <property type="protein sequence ID" value="GFF56113.1"/>
    <property type="molecule type" value="Genomic_DNA"/>
</dbReference>
<feature type="domain" description="SAM-dependent methyltransferase Erg6/SMT-type" evidence="3">
    <location>
        <begin position="46"/>
        <end position="94"/>
    </location>
</feature>
<dbReference type="PROSITE" id="PS51685">
    <property type="entry name" value="SAM_MT_ERG6_SMT"/>
    <property type="match status" value="1"/>
</dbReference>
<keyword evidence="1 2" id="KW-0808">Transferase</keyword>
<organism evidence="4 5">
    <name type="scientific">Aspergillus udagawae</name>
    <dbReference type="NCBI Taxonomy" id="91492"/>
    <lineage>
        <taxon>Eukaryota</taxon>
        <taxon>Fungi</taxon>
        <taxon>Dikarya</taxon>
        <taxon>Ascomycota</taxon>
        <taxon>Pezizomycotina</taxon>
        <taxon>Eurotiomycetes</taxon>
        <taxon>Eurotiomycetidae</taxon>
        <taxon>Eurotiales</taxon>
        <taxon>Aspergillaceae</taxon>
        <taxon>Aspergillus</taxon>
        <taxon>Aspergillus subgen. Fumigati</taxon>
    </lineage>
</organism>